<feature type="compositionally biased region" description="Low complexity" evidence="1">
    <location>
        <begin position="745"/>
        <end position="758"/>
    </location>
</feature>
<protein>
    <submittedName>
        <fullName evidence="2">Uncharacterized protein</fullName>
    </submittedName>
</protein>
<feature type="region of interest" description="Disordered" evidence="1">
    <location>
        <begin position="574"/>
        <end position="630"/>
    </location>
</feature>
<feature type="compositionally biased region" description="Basic and acidic residues" evidence="1">
    <location>
        <begin position="328"/>
        <end position="339"/>
    </location>
</feature>
<dbReference type="PANTHER" id="PTHR33220">
    <property type="entry name" value="BNAA09G04420D PROTEIN"/>
    <property type="match status" value="1"/>
</dbReference>
<reference evidence="2" key="2">
    <citation type="journal article" date="2024" name="Plant">
        <title>Genomic evolution and insights into agronomic trait innovations of Sesamum species.</title>
        <authorList>
            <person name="Miao H."/>
            <person name="Wang L."/>
            <person name="Qu L."/>
            <person name="Liu H."/>
            <person name="Sun Y."/>
            <person name="Le M."/>
            <person name="Wang Q."/>
            <person name="Wei S."/>
            <person name="Zheng Y."/>
            <person name="Lin W."/>
            <person name="Duan Y."/>
            <person name="Cao H."/>
            <person name="Xiong S."/>
            <person name="Wang X."/>
            <person name="Wei L."/>
            <person name="Li C."/>
            <person name="Ma Q."/>
            <person name="Ju M."/>
            <person name="Zhao R."/>
            <person name="Li G."/>
            <person name="Mu C."/>
            <person name="Tian Q."/>
            <person name="Mei H."/>
            <person name="Zhang T."/>
            <person name="Gao T."/>
            <person name="Zhang H."/>
        </authorList>
    </citation>
    <scope>NUCLEOTIDE SEQUENCE</scope>
    <source>
        <strain evidence="2">G02</strain>
    </source>
</reference>
<feature type="region of interest" description="Disordered" evidence="1">
    <location>
        <begin position="379"/>
        <end position="479"/>
    </location>
</feature>
<feature type="compositionally biased region" description="Basic residues" evidence="1">
    <location>
        <begin position="605"/>
        <end position="617"/>
    </location>
</feature>
<reference evidence="2" key="1">
    <citation type="submission" date="2020-06" db="EMBL/GenBank/DDBJ databases">
        <authorList>
            <person name="Li T."/>
            <person name="Hu X."/>
            <person name="Zhang T."/>
            <person name="Song X."/>
            <person name="Zhang H."/>
            <person name="Dai N."/>
            <person name="Sheng W."/>
            <person name="Hou X."/>
            <person name="Wei L."/>
        </authorList>
    </citation>
    <scope>NUCLEOTIDE SEQUENCE</scope>
    <source>
        <strain evidence="2">G02</strain>
        <tissue evidence="2">Leaf</tissue>
    </source>
</reference>
<evidence type="ECO:0000313" key="2">
    <source>
        <dbReference type="EMBL" id="KAL0287983.1"/>
    </source>
</evidence>
<feature type="compositionally biased region" description="Low complexity" evidence="1">
    <location>
        <begin position="771"/>
        <end position="788"/>
    </location>
</feature>
<comment type="caution">
    <text evidence="2">The sequence shown here is derived from an EMBL/GenBank/DDBJ whole genome shotgun (WGS) entry which is preliminary data.</text>
</comment>
<dbReference type="PANTHER" id="PTHR33220:SF5">
    <property type="entry name" value="RRNA INTRON-ENCODED HOMING ENDONUCLEASE"/>
    <property type="match status" value="1"/>
</dbReference>
<feature type="compositionally biased region" description="Low complexity" evidence="1">
    <location>
        <begin position="712"/>
        <end position="730"/>
    </location>
</feature>
<accession>A0AAW2J1K9</accession>
<feature type="compositionally biased region" description="Pro residues" evidence="1">
    <location>
        <begin position="444"/>
        <end position="453"/>
    </location>
</feature>
<feature type="region of interest" description="Disordered" evidence="1">
    <location>
        <begin position="1"/>
        <end position="41"/>
    </location>
</feature>
<feature type="region of interest" description="Disordered" evidence="1">
    <location>
        <begin position="299"/>
        <end position="344"/>
    </location>
</feature>
<gene>
    <name evidence="2" type="ORF">Sradi_7112900</name>
</gene>
<dbReference type="EMBL" id="JACGWJ010000827">
    <property type="protein sequence ID" value="KAL0287983.1"/>
    <property type="molecule type" value="Genomic_DNA"/>
</dbReference>
<sequence>MNRKPGYGAQLRANLDPTKGVGRLRQQDGGHGSRNPLRRGRARAAKVVRGGWVRTLGAGGRGPQFRGRELRAAPAARAVVACRPGTDWERLPRGPSPGVSTQNWYGQGESDCLIKTKHCDGPCGCSRNVISANVKVKKFNQARVNGGSNYDSLKVAKCYRDSTVPVYYPAKPQPRERAWRNQRGKKTLLSLTLVRLCEMTERWDKWEPKGESEIPLLLTLVNRRRGTAPLFGPRLASAGRSGRKTLSVRIRTVKAWPNDPLDLRNLKLAHPCSQAFIASFDVGVSPSVGLFGEWDRRETESGLEATHTPAVRLPTRSPGPPVRWPSPRADEPRRRRDSLGDPSCCHDPLRFSPLSFRFVPPPHHVPPLAILNSFARNGPGATGAPVQEKRQSPGRKWPSPKKKNCPKSREMAKPTKNIPKSRKIRWPSPPKNAKSRKEMAKPPIKMPKSPPHPGARAQRNGQSPARTHPGRPPVGGSAVPGRWPWCAKPPVQTCRCLPRPAAVVHDRCPPAARCCAARWAGRPPARGRPIGRGYRAHVGSGRPAALAAIGRARPAARSRLGRVGQPRACLGRTGQARAPASAGVGQCARMPRPGWTSRAPASARSARRARASRKGRPGARMPRQGSAGARACLGRGLPAARARLGTPGQAAAHAWRGSARRARPPRQGRPAARMPRQDRPGARRPRKDPPGARMPRPGSASARACLGRVGQPRAPAPAGSARRAHASAGRTGQARAHARAGVGQARAPLGRGRPGARMPRQDRPGARARRQGGQARAPVGRGRPGARACLGRGRPGARMRGQGSARRAHAWARSARHARPSAGVGRGMRQARARTSAGVGRARACLGRVGKARAPVGGVGRGMRQARARTSAGVGRARAHASAGVGRARAATSAVVGQARARRQGLPARAPVCLLRARPSATVCLTDRPSAAVCLTDRPSAAVFRRFSATFTAFIQMIAL</sequence>
<evidence type="ECO:0000256" key="1">
    <source>
        <dbReference type="SAM" id="MobiDB-lite"/>
    </source>
</evidence>
<proteinExistence type="predicted"/>
<dbReference type="AlphaFoldDB" id="A0AAW2J1K9"/>
<organism evidence="2">
    <name type="scientific">Sesamum radiatum</name>
    <name type="common">Black benniseed</name>
    <dbReference type="NCBI Taxonomy" id="300843"/>
    <lineage>
        <taxon>Eukaryota</taxon>
        <taxon>Viridiplantae</taxon>
        <taxon>Streptophyta</taxon>
        <taxon>Embryophyta</taxon>
        <taxon>Tracheophyta</taxon>
        <taxon>Spermatophyta</taxon>
        <taxon>Magnoliopsida</taxon>
        <taxon>eudicotyledons</taxon>
        <taxon>Gunneridae</taxon>
        <taxon>Pentapetalae</taxon>
        <taxon>asterids</taxon>
        <taxon>lamiids</taxon>
        <taxon>Lamiales</taxon>
        <taxon>Pedaliaceae</taxon>
        <taxon>Sesamum</taxon>
    </lineage>
</organism>
<feature type="region of interest" description="Disordered" evidence="1">
    <location>
        <begin position="645"/>
        <end position="803"/>
    </location>
</feature>
<name>A0AAW2J1K9_SESRA</name>